<dbReference type="AlphaFoldDB" id="A0A8H5GP46"/>
<dbReference type="InterPro" id="IPR016024">
    <property type="entry name" value="ARM-type_fold"/>
</dbReference>
<dbReference type="GO" id="GO:0005737">
    <property type="term" value="C:cytoplasm"/>
    <property type="evidence" value="ECO:0007669"/>
    <property type="project" value="TreeGrafter"/>
</dbReference>
<dbReference type="PANTHER" id="PTHR18460">
    <property type="entry name" value="TEL2 INTERACTING PROTEIN 1 TTI1 FAMILY MEMBER"/>
    <property type="match status" value="1"/>
</dbReference>
<dbReference type="EMBL" id="JAACJM010000015">
    <property type="protein sequence ID" value="KAF5368432.1"/>
    <property type="molecule type" value="Genomic_DNA"/>
</dbReference>
<protein>
    <recommendedName>
        <fullName evidence="2">TTI1 N-terminal TPR domain-containing protein</fullName>
    </recommendedName>
</protein>
<dbReference type="SUPFAM" id="SSF48371">
    <property type="entry name" value="ARM repeat"/>
    <property type="match status" value="1"/>
</dbReference>
<dbReference type="InterPro" id="IPR052587">
    <property type="entry name" value="TELO2-interacting_protein_1"/>
</dbReference>
<gene>
    <name evidence="3" type="ORF">D9758_002254</name>
</gene>
<accession>A0A8H5GP46</accession>
<dbReference type="InterPro" id="IPR057566">
    <property type="entry name" value="TPR_TTI1_N"/>
</dbReference>
<keyword evidence="4" id="KW-1185">Reference proteome</keyword>
<name>A0A8H5GP46_9AGAR</name>
<sequence>MSADARSQLAFQRLKAACVPLLSASTLTPASVPSVLKLLDGLLTTLRDLRSSGTTLNASLISYTFFPISSILRRNPPSAIPDQVLEKIFLILALLCEDWWWFCEVNVWEQIFMLCGSVIGGIESKGKGKDRDDETKEAAAQCLFALLRPRDDDTGPFTPSQVQSRTRILKEHAQSSSFIPILGQTLNSILLSTECPRVSLQKRALDLLYTLLHIYFPDDLVVSVLPGVVSSMCKIALGASGSKGWVLGDVVQKALLVMQKAVVRAISDEVCIRDGVIVSVEDLEDLTELFTQQRPQKGPTTEQRPYGTSRTHSWLRATSSQLHIAIKSLSPLVKHPTTSAVLALITFSSSVLSTTAETLPQTQPLLLSFLLSLSNHDFPNVSTQSSQALFALLAKSSKTSHVILQSLMRITRDNLLALPVLLPSHADAKVEHVAGIVTAVCRLASAHEQAGKTKLTSISSEIGKLLGPTGGIEKWGWSLLSVLEFEDPPVTVTSVSSAQLMLENDPSGSQWSPFPQPMLRNVSSTATCDALVRMFHSLGFAAGESALASVEWFLDAGLGSKDTRAVAGLWCACRLLEGISSVSLFSDPSLSPASLQRSRRLEKMARVFAKNVSQLWDEVEEVLADAPPQSHDEDPASQPIEHVQG</sequence>
<organism evidence="3 4">
    <name type="scientific">Tetrapyrgos nigripes</name>
    <dbReference type="NCBI Taxonomy" id="182062"/>
    <lineage>
        <taxon>Eukaryota</taxon>
        <taxon>Fungi</taxon>
        <taxon>Dikarya</taxon>
        <taxon>Basidiomycota</taxon>
        <taxon>Agaricomycotina</taxon>
        <taxon>Agaricomycetes</taxon>
        <taxon>Agaricomycetidae</taxon>
        <taxon>Agaricales</taxon>
        <taxon>Marasmiineae</taxon>
        <taxon>Marasmiaceae</taxon>
        <taxon>Tetrapyrgos</taxon>
    </lineage>
</organism>
<feature type="domain" description="TTI1 N-terminal TPR" evidence="2">
    <location>
        <begin position="11"/>
        <end position="377"/>
    </location>
</feature>
<feature type="region of interest" description="Disordered" evidence="1">
    <location>
        <begin position="623"/>
        <end position="645"/>
    </location>
</feature>
<comment type="caution">
    <text evidence="3">The sequence shown here is derived from an EMBL/GenBank/DDBJ whole genome shotgun (WGS) entry which is preliminary data.</text>
</comment>
<evidence type="ECO:0000313" key="4">
    <source>
        <dbReference type="Proteomes" id="UP000559256"/>
    </source>
</evidence>
<dbReference type="OrthoDB" id="49511at2759"/>
<dbReference type="Pfam" id="PF24173">
    <property type="entry name" value="TPR_TTI1_N"/>
    <property type="match status" value="1"/>
</dbReference>
<proteinExistence type="predicted"/>
<reference evidence="3 4" key="1">
    <citation type="journal article" date="2020" name="ISME J.">
        <title>Uncovering the hidden diversity of litter-decomposition mechanisms in mushroom-forming fungi.</title>
        <authorList>
            <person name="Floudas D."/>
            <person name="Bentzer J."/>
            <person name="Ahren D."/>
            <person name="Johansson T."/>
            <person name="Persson P."/>
            <person name="Tunlid A."/>
        </authorList>
    </citation>
    <scope>NUCLEOTIDE SEQUENCE [LARGE SCALE GENOMIC DNA]</scope>
    <source>
        <strain evidence="3 4">CBS 291.85</strain>
    </source>
</reference>
<dbReference type="Proteomes" id="UP000559256">
    <property type="component" value="Unassembled WGS sequence"/>
</dbReference>
<evidence type="ECO:0000313" key="3">
    <source>
        <dbReference type="EMBL" id="KAF5368432.1"/>
    </source>
</evidence>
<evidence type="ECO:0000259" key="2">
    <source>
        <dbReference type="Pfam" id="PF24173"/>
    </source>
</evidence>
<dbReference type="PANTHER" id="PTHR18460:SF3">
    <property type="entry name" value="TELO2-INTERACTING PROTEIN 1 HOMOLOG"/>
    <property type="match status" value="1"/>
</dbReference>
<evidence type="ECO:0000256" key="1">
    <source>
        <dbReference type="SAM" id="MobiDB-lite"/>
    </source>
</evidence>